<dbReference type="GO" id="GO:0045815">
    <property type="term" value="P:transcription initiation-coupled chromatin remodeling"/>
    <property type="evidence" value="ECO:0007669"/>
    <property type="project" value="TreeGrafter"/>
</dbReference>
<dbReference type="Pfam" id="PF00004">
    <property type="entry name" value="AAA"/>
    <property type="match status" value="2"/>
</dbReference>
<keyword evidence="6" id="KW-0378">Hydrolase</keyword>
<gene>
    <name evidence="13" type="primary">abo1</name>
    <name evidence="13" type="ORF">SOMG_00263</name>
</gene>
<evidence type="ECO:0000256" key="2">
    <source>
        <dbReference type="ARBA" id="ARBA00004286"/>
    </source>
</evidence>
<dbReference type="GO" id="GO:0016887">
    <property type="term" value="F:ATP hydrolysis activity"/>
    <property type="evidence" value="ECO:0007669"/>
    <property type="project" value="InterPro"/>
</dbReference>
<comment type="catalytic activity">
    <reaction evidence="10">
        <text>ATP + H2O = ADP + phosphate + H(+)</text>
        <dbReference type="Rhea" id="RHEA:13065"/>
        <dbReference type="ChEBI" id="CHEBI:15377"/>
        <dbReference type="ChEBI" id="CHEBI:15378"/>
        <dbReference type="ChEBI" id="CHEBI:30616"/>
        <dbReference type="ChEBI" id="CHEBI:43474"/>
        <dbReference type="ChEBI" id="CHEBI:456216"/>
    </reaction>
    <physiologicalReaction direction="left-to-right" evidence="10">
        <dbReference type="Rhea" id="RHEA:13066"/>
    </physiologicalReaction>
</comment>
<feature type="compositionally biased region" description="Acidic residues" evidence="11">
    <location>
        <begin position="104"/>
        <end position="123"/>
    </location>
</feature>
<dbReference type="InterPro" id="IPR045199">
    <property type="entry name" value="ATAD2-like"/>
</dbReference>
<protein>
    <submittedName>
        <fullName evidence="13">Histone H3-H4 chaperone (ATP-dependent) Abo1</fullName>
    </submittedName>
</protein>
<dbReference type="GO" id="GO:0000785">
    <property type="term" value="C:chromatin"/>
    <property type="evidence" value="ECO:0007669"/>
    <property type="project" value="UniProtKB-ARBA"/>
</dbReference>
<dbReference type="FunFam" id="1.10.8.60:FF:000016">
    <property type="entry name" value="ATPase family AAA domain-containing protein 2B"/>
    <property type="match status" value="1"/>
</dbReference>
<feature type="region of interest" description="Disordered" evidence="11">
    <location>
        <begin position="220"/>
        <end position="259"/>
    </location>
</feature>
<dbReference type="AlphaFoldDB" id="A0AAF0AUP6"/>
<dbReference type="PANTHER" id="PTHR23069:SF10">
    <property type="entry name" value="ATPASE HISTONE CHAPERONE ABO1"/>
    <property type="match status" value="1"/>
</dbReference>
<feature type="compositionally biased region" description="Polar residues" evidence="11">
    <location>
        <begin position="1062"/>
        <end position="1074"/>
    </location>
</feature>
<dbReference type="InterPro" id="IPR003960">
    <property type="entry name" value="ATPase_AAA_CS"/>
</dbReference>
<dbReference type="InterPro" id="IPR003593">
    <property type="entry name" value="AAA+_ATPase"/>
</dbReference>
<feature type="compositionally biased region" description="Basic and acidic residues" evidence="11">
    <location>
        <begin position="1"/>
        <end position="12"/>
    </location>
</feature>
<feature type="region of interest" description="Disordered" evidence="11">
    <location>
        <begin position="960"/>
        <end position="998"/>
    </location>
</feature>
<evidence type="ECO:0000256" key="5">
    <source>
        <dbReference type="ARBA" id="ARBA00022741"/>
    </source>
</evidence>
<dbReference type="Gene3D" id="1.20.920.10">
    <property type="entry name" value="Bromodomain-like"/>
    <property type="match status" value="1"/>
</dbReference>
<feature type="compositionally biased region" description="Basic and acidic residues" evidence="11">
    <location>
        <begin position="157"/>
        <end position="168"/>
    </location>
</feature>
<dbReference type="RefSeq" id="XP_056035347.1">
    <property type="nucleotide sequence ID" value="XM_056179058.1"/>
</dbReference>
<name>A0AAF0AUP6_9SCHI</name>
<reference evidence="13 14" key="1">
    <citation type="journal article" date="2023" name="G3 (Bethesda)">
        <title>A high-quality reference genome for the fission yeast Schizosaccharomyces osmophilus.</title>
        <authorList>
            <person name="Jia G.S."/>
            <person name="Zhang W.C."/>
            <person name="Liang Y."/>
            <person name="Liu X.H."/>
            <person name="Rhind N."/>
            <person name="Pidoux A."/>
            <person name="Brysch-Herzberg M."/>
            <person name="Du L.L."/>
        </authorList>
    </citation>
    <scope>NUCLEOTIDE SEQUENCE [LARGE SCALE GENOMIC DNA]</scope>
    <source>
        <strain evidence="13 14">CBS 15793</strain>
    </source>
</reference>
<feature type="region of interest" description="Disordered" evidence="11">
    <location>
        <begin position="1010"/>
        <end position="1074"/>
    </location>
</feature>
<dbReference type="Gene3D" id="3.40.50.300">
    <property type="entry name" value="P-loop containing nucleotide triphosphate hydrolases"/>
    <property type="match status" value="2"/>
</dbReference>
<evidence type="ECO:0000256" key="10">
    <source>
        <dbReference type="ARBA" id="ARBA00048778"/>
    </source>
</evidence>
<evidence type="ECO:0000256" key="11">
    <source>
        <dbReference type="SAM" id="MobiDB-lite"/>
    </source>
</evidence>
<evidence type="ECO:0000313" key="13">
    <source>
        <dbReference type="EMBL" id="WBW71104.1"/>
    </source>
</evidence>
<keyword evidence="14" id="KW-1185">Reference proteome</keyword>
<dbReference type="Proteomes" id="UP001212411">
    <property type="component" value="Chromosome 1"/>
</dbReference>
<evidence type="ECO:0000259" key="12">
    <source>
        <dbReference type="SMART" id="SM00382"/>
    </source>
</evidence>
<dbReference type="GO" id="GO:0006334">
    <property type="term" value="P:nucleosome assembly"/>
    <property type="evidence" value="ECO:0007669"/>
    <property type="project" value="TreeGrafter"/>
</dbReference>
<dbReference type="GO" id="GO:0005634">
    <property type="term" value="C:nucleus"/>
    <property type="evidence" value="ECO:0007669"/>
    <property type="project" value="UniProtKB-SubCell"/>
</dbReference>
<dbReference type="GO" id="GO:0005524">
    <property type="term" value="F:ATP binding"/>
    <property type="evidence" value="ECO:0007669"/>
    <property type="project" value="UniProtKB-KW"/>
</dbReference>
<dbReference type="KEGG" id="som:SOMG_00263"/>
<dbReference type="SUPFAM" id="SSF47370">
    <property type="entry name" value="Bromodomain"/>
    <property type="match status" value="1"/>
</dbReference>
<keyword evidence="7" id="KW-0067">ATP-binding</keyword>
<keyword evidence="9" id="KW-0539">Nucleus</keyword>
<sequence length="1178" mass="134568">MSSDEHESKPVPEDLDTEIDDIAQEVNGNTINEDVKEEEYHDSGESEESEESLPNQGTRRRHRSQSVAANKRIHDAFQHDQEDFGSEDLQPTAKRRLRNHVVSDEDEPFVASEPEDDLSDTDDSLVQSARTRRSLRPGTRRSTRIRTQRPDEDSDEEIHRPTLRERTSRVNYSLPLSFPQAEDQEDEGSSINQSRKKKTHSEVAVGNLLRNQVSSFMPYIDSSGSESESDTAKVKRSSAKTVRALTDSTSAGGPPNYGRVKEKNDLADSDPVAVDSSLSFESVGGLDNHVNQLKEMVMLPLLYPEIFQAFNMQPPRGVLFHGPPGTGKTLLARALAAACSSEDKKVSFYMRKGADCLSKWVGEAERQLRLLFEEAKSTQPSIIFFDEIDGLAPVRSSKQEQIHASIVSTLLALMDGMDGRGQVIIIGATNRPDAVDPALRRPGRFDREFYFSLPDREARKKIIQIHTRSWKTPLPEWLCDLLAERSKGYGGADLRALCTEAALNSIKRTYPQLYKSTKRLQFDPNTIQVKVKDFALSMKSIIPSTARSSIAFNKPLPVEVKPLLDDSLNRVLLYLSKHMPIPPKVNILDEVMYDDPGEDDFEYQQRLEQFEKLRIYKPRVLICGQKGLGQVSLGPAILQYYEGVHVQSFDMAVLLQDSTQSIETSIIHLFTEVRRHTPSVIYIPDVDSWLNILPPSASTTFSSLLERLDFSDQVLFLALSKSPRKDLHPQLKEWFPKQSVIELQYPSREKIEKFFQPIIDLIRTSPQKLPGGLPRKKRTLPELPLAPTPAPVTGVKTTLKQTKQADMRLLNKLKVKLNALLSSLRTRYRKFKKPLIDYNDIFCVEPETGHSYRKREDCNFELVDEEVRKIDTNQKFSMMSLEEIEKRVWDNCYWTPRDFVRDIKLILRDALRLGDSETIKRAQEMYANVLLGLEDMDDEQFSQRCERMAMREEERRKLRENKLRKHLDATKATMQLPEDQQEQKIEDSAEINDSTEEPSDMLTEALTHMPMDSMSKTEVTDDQPEGGYLEPSIMSVPNSFIEKTDEDRASQENISENEKQPNESALNNDTSSLRDFSKLNGVTEHNDNVMHDEKTEIENTGEEEKLPELLLDERKVLNLKNLFLDKSEDLTVEELVQLHATLYRIIWDTKSSWDRNSVIDRCTIALIELTDNDLEFDT</sequence>
<dbReference type="CDD" id="cd05491">
    <property type="entry name" value="Bromo_TBP7_like"/>
    <property type="match status" value="1"/>
</dbReference>
<dbReference type="SUPFAM" id="SSF52540">
    <property type="entry name" value="P-loop containing nucleoside triphosphate hydrolases"/>
    <property type="match status" value="2"/>
</dbReference>
<dbReference type="InterPro" id="IPR003959">
    <property type="entry name" value="ATPase_AAA_core"/>
</dbReference>
<evidence type="ECO:0000256" key="7">
    <source>
        <dbReference type="ARBA" id="ARBA00022840"/>
    </source>
</evidence>
<evidence type="ECO:0000256" key="4">
    <source>
        <dbReference type="ARBA" id="ARBA00022454"/>
    </source>
</evidence>
<keyword evidence="4" id="KW-0158">Chromosome</keyword>
<evidence type="ECO:0000256" key="1">
    <source>
        <dbReference type="ARBA" id="ARBA00004123"/>
    </source>
</evidence>
<evidence type="ECO:0000256" key="9">
    <source>
        <dbReference type="ARBA" id="ARBA00023242"/>
    </source>
</evidence>
<dbReference type="FunFam" id="3.40.50.300:FF:001218">
    <property type="entry name" value="AAA family ATPase, putative"/>
    <property type="match status" value="1"/>
</dbReference>
<feature type="compositionally biased region" description="Acidic residues" evidence="11">
    <location>
        <begin position="988"/>
        <end position="998"/>
    </location>
</feature>
<dbReference type="InterPro" id="IPR041569">
    <property type="entry name" value="AAA_lid_3"/>
</dbReference>
<feature type="domain" description="AAA+ ATPase" evidence="12">
    <location>
        <begin position="314"/>
        <end position="455"/>
    </location>
</feature>
<evidence type="ECO:0000256" key="6">
    <source>
        <dbReference type="ARBA" id="ARBA00022801"/>
    </source>
</evidence>
<dbReference type="GO" id="GO:0042393">
    <property type="term" value="F:histone binding"/>
    <property type="evidence" value="ECO:0007669"/>
    <property type="project" value="UniProtKB-ARBA"/>
</dbReference>
<feature type="compositionally biased region" description="Basic and acidic residues" evidence="11">
    <location>
        <begin position="1042"/>
        <end position="1061"/>
    </location>
</feature>
<feature type="compositionally biased region" description="Basic and acidic residues" evidence="11">
    <location>
        <begin position="960"/>
        <end position="969"/>
    </location>
</feature>
<organism evidence="13 14">
    <name type="scientific">Schizosaccharomyces osmophilus</name>
    <dbReference type="NCBI Taxonomy" id="2545709"/>
    <lineage>
        <taxon>Eukaryota</taxon>
        <taxon>Fungi</taxon>
        <taxon>Dikarya</taxon>
        <taxon>Ascomycota</taxon>
        <taxon>Taphrinomycotina</taxon>
        <taxon>Schizosaccharomycetes</taxon>
        <taxon>Schizosaccharomycetales</taxon>
        <taxon>Schizosaccharomycetaceae</taxon>
        <taxon>Schizosaccharomyces</taxon>
    </lineage>
</organism>
<dbReference type="InterPro" id="IPR027417">
    <property type="entry name" value="P-loop_NTPase"/>
</dbReference>
<dbReference type="InterPro" id="IPR036427">
    <property type="entry name" value="Bromodomain-like_sf"/>
</dbReference>
<dbReference type="GO" id="GO:0003682">
    <property type="term" value="F:chromatin binding"/>
    <property type="evidence" value="ECO:0007669"/>
    <property type="project" value="TreeGrafter"/>
</dbReference>
<dbReference type="GO" id="GO:0140674">
    <property type="term" value="F:ATP-dependent histone chaperone activity"/>
    <property type="evidence" value="ECO:0007669"/>
    <property type="project" value="UniProtKB-ARBA"/>
</dbReference>
<dbReference type="EMBL" id="CP115611">
    <property type="protein sequence ID" value="WBW71104.1"/>
    <property type="molecule type" value="Genomic_DNA"/>
</dbReference>
<dbReference type="SMART" id="SM00382">
    <property type="entry name" value="AAA"/>
    <property type="match status" value="1"/>
</dbReference>
<dbReference type="PROSITE" id="PS00674">
    <property type="entry name" value="AAA"/>
    <property type="match status" value="1"/>
</dbReference>
<comment type="similarity">
    <text evidence="3">Belongs to the AAA ATPase family.</text>
</comment>
<dbReference type="Gene3D" id="1.10.8.60">
    <property type="match status" value="1"/>
</dbReference>
<dbReference type="GO" id="GO:0006337">
    <property type="term" value="P:nucleosome disassembly"/>
    <property type="evidence" value="ECO:0007669"/>
    <property type="project" value="TreeGrafter"/>
</dbReference>
<dbReference type="FunFam" id="3.40.50.300:FF:000061">
    <property type="entry name" value="ATPase family, AAA domain-containing 2"/>
    <property type="match status" value="1"/>
</dbReference>
<feature type="compositionally biased region" description="Basic and acidic residues" evidence="11">
    <location>
        <begin position="72"/>
        <end position="82"/>
    </location>
</feature>
<dbReference type="PANTHER" id="PTHR23069">
    <property type="entry name" value="AAA DOMAIN-CONTAINING"/>
    <property type="match status" value="1"/>
</dbReference>
<proteinExistence type="inferred from homology"/>
<feature type="compositionally biased region" description="Basic residues" evidence="11">
    <location>
        <begin position="130"/>
        <end position="147"/>
    </location>
</feature>
<evidence type="ECO:0000256" key="3">
    <source>
        <dbReference type="ARBA" id="ARBA00006914"/>
    </source>
</evidence>
<dbReference type="GeneID" id="80873747"/>
<keyword evidence="8" id="KW-0103">Bromodomain</keyword>
<dbReference type="Pfam" id="PF17862">
    <property type="entry name" value="AAA_lid_3"/>
    <property type="match status" value="1"/>
</dbReference>
<feature type="region of interest" description="Disordered" evidence="11">
    <location>
        <begin position="770"/>
        <end position="795"/>
    </location>
</feature>
<accession>A0AAF0AUP6</accession>
<evidence type="ECO:0000256" key="8">
    <source>
        <dbReference type="ARBA" id="ARBA00023117"/>
    </source>
</evidence>
<keyword evidence="5" id="KW-0547">Nucleotide-binding</keyword>
<feature type="region of interest" description="Disordered" evidence="11">
    <location>
        <begin position="1"/>
        <end position="204"/>
    </location>
</feature>
<comment type="subcellular location">
    <subcellularLocation>
        <location evidence="2">Chromosome</location>
    </subcellularLocation>
    <subcellularLocation>
        <location evidence="1">Nucleus</location>
    </subcellularLocation>
</comment>
<feature type="compositionally biased region" description="Acidic residues" evidence="11">
    <location>
        <begin position="13"/>
        <end position="23"/>
    </location>
</feature>
<evidence type="ECO:0000313" key="14">
    <source>
        <dbReference type="Proteomes" id="UP001212411"/>
    </source>
</evidence>